<dbReference type="Proteomes" id="UP000828390">
    <property type="component" value="Unassembled WGS sequence"/>
</dbReference>
<evidence type="ECO:0000313" key="2">
    <source>
        <dbReference type="Proteomes" id="UP000828390"/>
    </source>
</evidence>
<evidence type="ECO:0000313" key="1">
    <source>
        <dbReference type="EMBL" id="KAH3870059.1"/>
    </source>
</evidence>
<comment type="caution">
    <text evidence="1">The sequence shown here is derived from an EMBL/GenBank/DDBJ whole genome shotgun (WGS) entry which is preliminary data.</text>
</comment>
<gene>
    <name evidence="1" type="ORF">DPMN_033238</name>
</gene>
<accession>A0A9D4RJ00</accession>
<reference evidence="1" key="1">
    <citation type="journal article" date="2019" name="bioRxiv">
        <title>The Genome of the Zebra Mussel, Dreissena polymorpha: A Resource for Invasive Species Research.</title>
        <authorList>
            <person name="McCartney M.A."/>
            <person name="Auch B."/>
            <person name="Kono T."/>
            <person name="Mallez S."/>
            <person name="Zhang Y."/>
            <person name="Obille A."/>
            <person name="Becker A."/>
            <person name="Abrahante J.E."/>
            <person name="Garbe J."/>
            <person name="Badalamenti J.P."/>
            <person name="Herman A."/>
            <person name="Mangelson H."/>
            <person name="Liachko I."/>
            <person name="Sullivan S."/>
            <person name="Sone E.D."/>
            <person name="Koren S."/>
            <person name="Silverstein K.A.T."/>
            <person name="Beckman K.B."/>
            <person name="Gohl D.M."/>
        </authorList>
    </citation>
    <scope>NUCLEOTIDE SEQUENCE</scope>
    <source>
        <strain evidence="1">Duluth1</strain>
        <tissue evidence="1">Whole animal</tissue>
    </source>
</reference>
<keyword evidence="2" id="KW-1185">Reference proteome</keyword>
<organism evidence="1 2">
    <name type="scientific">Dreissena polymorpha</name>
    <name type="common">Zebra mussel</name>
    <name type="synonym">Mytilus polymorpha</name>
    <dbReference type="NCBI Taxonomy" id="45954"/>
    <lineage>
        <taxon>Eukaryota</taxon>
        <taxon>Metazoa</taxon>
        <taxon>Spiralia</taxon>
        <taxon>Lophotrochozoa</taxon>
        <taxon>Mollusca</taxon>
        <taxon>Bivalvia</taxon>
        <taxon>Autobranchia</taxon>
        <taxon>Heteroconchia</taxon>
        <taxon>Euheterodonta</taxon>
        <taxon>Imparidentia</taxon>
        <taxon>Neoheterodontei</taxon>
        <taxon>Myida</taxon>
        <taxon>Dreissenoidea</taxon>
        <taxon>Dreissenidae</taxon>
        <taxon>Dreissena</taxon>
    </lineage>
</organism>
<reference evidence="1" key="2">
    <citation type="submission" date="2020-11" db="EMBL/GenBank/DDBJ databases">
        <authorList>
            <person name="McCartney M.A."/>
            <person name="Auch B."/>
            <person name="Kono T."/>
            <person name="Mallez S."/>
            <person name="Becker A."/>
            <person name="Gohl D.M."/>
            <person name="Silverstein K.A.T."/>
            <person name="Koren S."/>
            <person name="Bechman K.B."/>
            <person name="Herman A."/>
            <person name="Abrahante J.E."/>
            <person name="Garbe J."/>
        </authorList>
    </citation>
    <scope>NUCLEOTIDE SEQUENCE</scope>
    <source>
        <strain evidence="1">Duluth1</strain>
        <tissue evidence="1">Whole animal</tissue>
    </source>
</reference>
<dbReference type="AlphaFoldDB" id="A0A9D4RJ00"/>
<name>A0A9D4RJ00_DREPO</name>
<sequence length="63" mass="7029">MTMTRFMLSVFSKRCPGRLTRLHNSTVTRRATGDIEACIECCQGDYCNLQGCGSQRKSSLVLP</sequence>
<protein>
    <submittedName>
        <fullName evidence="1">Uncharacterized protein</fullName>
    </submittedName>
</protein>
<dbReference type="EMBL" id="JAIWYP010000002">
    <property type="protein sequence ID" value="KAH3870059.1"/>
    <property type="molecule type" value="Genomic_DNA"/>
</dbReference>
<proteinExistence type="predicted"/>